<proteinExistence type="predicted"/>
<dbReference type="InterPro" id="IPR027417">
    <property type="entry name" value="P-loop_NTPase"/>
</dbReference>
<dbReference type="GO" id="GO:0001517">
    <property type="term" value="F:N-acetylglucosamine 6-O-sulfotransferase activity"/>
    <property type="evidence" value="ECO:0007669"/>
    <property type="project" value="TreeGrafter"/>
</dbReference>
<dbReference type="InterPro" id="IPR000863">
    <property type="entry name" value="Sulfotransferase_dom"/>
</dbReference>
<feature type="domain" description="Sulfotransferase" evidence="1">
    <location>
        <begin position="43"/>
        <end position="252"/>
    </location>
</feature>
<dbReference type="PANTHER" id="PTHR10704:SF44">
    <property type="entry name" value="LD35051P-RELATED"/>
    <property type="match status" value="1"/>
</dbReference>
<accession>A0AA49GJY4</accession>
<reference evidence="2" key="1">
    <citation type="journal article" date="2023" name="Comput. Struct. Biotechnol. J.">
        <title>Discovery of a novel marine Bacteroidetes with a rich repertoire of carbohydrate-active enzymes.</title>
        <authorList>
            <person name="Chen B."/>
            <person name="Liu G."/>
            <person name="Chen Q."/>
            <person name="Wang H."/>
            <person name="Liu L."/>
            <person name="Tang K."/>
        </authorList>
    </citation>
    <scope>NUCLEOTIDE SEQUENCE</scope>
    <source>
        <strain evidence="2">TK19036</strain>
    </source>
</reference>
<dbReference type="EMBL" id="CP120682">
    <property type="protein sequence ID" value="WKN34698.1"/>
    <property type="molecule type" value="Genomic_DNA"/>
</dbReference>
<dbReference type="Pfam" id="PF00685">
    <property type="entry name" value="Sulfotransfer_1"/>
    <property type="match status" value="1"/>
</dbReference>
<dbReference type="InterPro" id="IPR051135">
    <property type="entry name" value="Gal/GlcNAc/GalNAc_ST"/>
</dbReference>
<evidence type="ECO:0000313" key="2">
    <source>
        <dbReference type="EMBL" id="WKN34698.1"/>
    </source>
</evidence>
<name>A0AA49GJY4_9BACT</name>
<dbReference type="Gene3D" id="3.40.50.300">
    <property type="entry name" value="P-loop containing nucleotide triphosphate hydrolases"/>
    <property type="match status" value="1"/>
</dbReference>
<dbReference type="GO" id="GO:0006790">
    <property type="term" value="P:sulfur compound metabolic process"/>
    <property type="evidence" value="ECO:0007669"/>
    <property type="project" value="TreeGrafter"/>
</dbReference>
<gene>
    <name evidence="2" type="ORF">K4G66_20195</name>
</gene>
<dbReference type="PANTHER" id="PTHR10704">
    <property type="entry name" value="CARBOHYDRATE SULFOTRANSFERASE"/>
    <property type="match status" value="1"/>
</dbReference>
<dbReference type="SUPFAM" id="SSF52540">
    <property type="entry name" value="P-loop containing nucleoside triphosphate hydrolases"/>
    <property type="match status" value="1"/>
</dbReference>
<sequence length="293" mass="34903">MIDKISNKISSLVKPDKQFKDKLQIHFPPRTMRESMARNEKVKHLLIIGLPRSGTSIFQRIMNSFSGVFVAFESIYMPFLGDNSVESLQAYFFEMIKQYHHLAVINRDILPKERIKPFTFDETYHYFGDKAIYNTSDDFRSRLKKAADSNIVDKIIFIVRDPRDRMNSYFNWVDYRDEHYTNTVKPSDRDVTETIRKESEKWNKFAEDVLHYDRNYDKCITVTYEDLVKPQAKGIDRVISHLQLPSDEINLDYYHSSVSRTSIDKWKEELDADISRQITEYCKDYMARFNYQK</sequence>
<reference evidence="2" key="2">
    <citation type="journal article" date="2024" name="Antonie Van Leeuwenhoek">
        <title>Roseihalotalea indica gen. nov., sp. nov., a halophilic Bacteroidetes from mesopelagic Southwest Indian Ocean with higher carbohydrate metabolic potential.</title>
        <authorList>
            <person name="Chen B."/>
            <person name="Zhang M."/>
            <person name="Lin D."/>
            <person name="Ye J."/>
            <person name="Tang K."/>
        </authorList>
    </citation>
    <scope>NUCLEOTIDE SEQUENCE</scope>
    <source>
        <strain evidence="2">TK19036</strain>
    </source>
</reference>
<dbReference type="GO" id="GO:0006044">
    <property type="term" value="P:N-acetylglucosamine metabolic process"/>
    <property type="evidence" value="ECO:0007669"/>
    <property type="project" value="TreeGrafter"/>
</dbReference>
<protein>
    <submittedName>
        <fullName evidence="2">Sulfotransferase</fullName>
    </submittedName>
</protein>
<dbReference type="AlphaFoldDB" id="A0AA49GJY4"/>
<evidence type="ECO:0000259" key="1">
    <source>
        <dbReference type="Pfam" id="PF00685"/>
    </source>
</evidence>
<organism evidence="2">
    <name type="scientific">Roseihalotalea indica</name>
    <dbReference type="NCBI Taxonomy" id="2867963"/>
    <lineage>
        <taxon>Bacteria</taxon>
        <taxon>Pseudomonadati</taxon>
        <taxon>Bacteroidota</taxon>
        <taxon>Cytophagia</taxon>
        <taxon>Cytophagales</taxon>
        <taxon>Catalimonadaceae</taxon>
        <taxon>Roseihalotalea</taxon>
    </lineage>
</organism>